<sequence>MNRHILCAALAVLALPVMTSVASAGPIERACLSSGRDAANRSVCSCIQQVADMTLRGTDQRKAAVFFRDPDKAQDTFLSKRNADDAFWERYKNFGATAEAYCAG</sequence>
<feature type="signal peptide" evidence="1">
    <location>
        <begin position="1"/>
        <end position="24"/>
    </location>
</feature>
<accession>A0A2S0UN68</accession>
<dbReference type="AlphaFoldDB" id="A0A2S0UN68"/>
<keyword evidence="3" id="KW-1185">Reference proteome</keyword>
<dbReference type="KEGG" id="geh:HYN69_12645"/>
<evidence type="ECO:0000313" key="3">
    <source>
        <dbReference type="Proteomes" id="UP000244496"/>
    </source>
</evidence>
<feature type="chain" id="PRO_5015602063" description="Arginine transporter" evidence="1">
    <location>
        <begin position="25"/>
        <end position="104"/>
    </location>
</feature>
<reference evidence="2 3" key="1">
    <citation type="submission" date="2018-04" db="EMBL/GenBank/DDBJ databases">
        <title>Genome sequencing of Gemmobacter.</title>
        <authorList>
            <person name="Yi H."/>
            <person name="Baek M.-G."/>
        </authorList>
    </citation>
    <scope>NUCLEOTIDE SEQUENCE [LARGE SCALE GENOMIC DNA]</scope>
    <source>
        <strain evidence="2 3">HYN0069</strain>
    </source>
</reference>
<proteinExistence type="predicted"/>
<name>A0A2S0UN68_9RHOB</name>
<dbReference type="OrthoDB" id="7659053at2"/>
<dbReference type="EMBL" id="CP028918">
    <property type="protein sequence ID" value="AWB49241.1"/>
    <property type="molecule type" value="Genomic_DNA"/>
</dbReference>
<protein>
    <recommendedName>
        <fullName evidence="4">Arginine transporter</fullName>
    </recommendedName>
</protein>
<keyword evidence="1" id="KW-0732">Signal</keyword>
<gene>
    <name evidence="2" type="ORF">HYN69_12645</name>
</gene>
<dbReference type="RefSeq" id="WP_108436058.1">
    <property type="nucleotide sequence ID" value="NZ_CP028918.1"/>
</dbReference>
<evidence type="ECO:0000256" key="1">
    <source>
        <dbReference type="SAM" id="SignalP"/>
    </source>
</evidence>
<evidence type="ECO:0000313" key="2">
    <source>
        <dbReference type="EMBL" id="AWB49241.1"/>
    </source>
</evidence>
<organism evidence="2 3">
    <name type="scientific">Paragemmobacter aquarius</name>
    <dbReference type="NCBI Taxonomy" id="2169400"/>
    <lineage>
        <taxon>Bacteria</taxon>
        <taxon>Pseudomonadati</taxon>
        <taxon>Pseudomonadota</taxon>
        <taxon>Alphaproteobacteria</taxon>
        <taxon>Rhodobacterales</taxon>
        <taxon>Paracoccaceae</taxon>
        <taxon>Paragemmobacter</taxon>
    </lineage>
</organism>
<dbReference type="Proteomes" id="UP000244496">
    <property type="component" value="Chromosome"/>
</dbReference>
<evidence type="ECO:0008006" key="4">
    <source>
        <dbReference type="Google" id="ProtNLM"/>
    </source>
</evidence>